<keyword evidence="2" id="KW-0597">Phosphoprotein</keyword>
<dbReference type="SMART" id="SM00823">
    <property type="entry name" value="PKS_PP"/>
    <property type="match status" value="1"/>
</dbReference>
<dbReference type="SMART" id="SM01294">
    <property type="entry name" value="PKS_PP_betabranch"/>
    <property type="match status" value="1"/>
</dbReference>
<proteinExistence type="predicted"/>
<dbReference type="EMBL" id="CP027306">
    <property type="protein sequence ID" value="AXE83259.1"/>
    <property type="molecule type" value="Genomic_DNA"/>
</dbReference>
<dbReference type="Pfam" id="PF00550">
    <property type="entry name" value="PP-binding"/>
    <property type="match status" value="1"/>
</dbReference>
<dbReference type="GO" id="GO:0004312">
    <property type="term" value="F:fatty acid synthase activity"/>
    <property type="evidence" value="ECO:0007669"/>
    <property type="project" value="TreeGrafter"/>
</dbReference>
<feature type="domain" description="Carrier" evidence="5">
    <location>
        <begin position="86"/>
        <end position="161"/>
    </location>
</feature>
<dbReference type="GO" id="GO:0006633">
    <property type="term" value="P:fatty acid biosynthetic process"/>
    <property type="evidence" value="ECO:0007669"/>
    <property type="project" value="TreeGrafter"/>
</dbReference>
<reference evidence="6 7" key="1">
    <citation type="journal article" date="2018" name="Front. Microbiol.">
        <title>Genome Sequencing of Streptomyces atratus SCSIOZH16 and Activation Production of Nocardamine via Metabolic Engineering.</title>
        <authorList>
            <person name="Li Y."/>
            <person name="Zhang C."/>
            <person name="Liu C."/>
            <person name="Ju J."/>
            <person name="Ma J."/>
        </authorList>
    </citation>
    <scope>NUCLEOTIDE SEQUENCE [LARGE SCALE GENOMIC DNA]</scope>
    <source>
        <strain evidence="6 7">SCSIO_ZH16</strain>
    </source>
</reference>
<dbReference type="Gene3D" id="1.10.1200.10">
    <property type="entry name" value="ACP-like"/>
    <property type="match status" value="1"/>
</dbReference>
<evidence type="ECO:0000256" key="1">
    <source>
        <dbReference type="ARBA" id="ARBA00022450"/>
    </source>
</evidence>
<evidence type="ECO:0000256" key="3">
    <source>
        <dbReference type="ARBA" id="ARBA00022679"/>
    </source>
</evidence>
<gene>
    <name evidence="6" type="ORF">C5746_38350</name>
</gene>
<evidence type="ECO:0000313" key="7">
    <source>
        <dbReference type="Proteomes" id="UP000252698"/>
    </source>
</evidence>
<dbReference type="PROSITE" id="PS50075">
    <property type="entry name" value="CARRIER"/>
    <property type="match status" value="1"/>
</dbReference>
<evidence type="ECO:0000313" key="6">
    <source>
        <dbReference type="EMBL" id="AXE83259.1"/>
    </source>
</evidence>
<keyword evidence="3" id="KW-0808">Transferase</keyword>
<organism evidence="6 7">
    <name type="scientific">Streptomyces atratus</name>
    <dbReference type="NCBI Taxonomy" id="1893"/>
    <lineage>
        <taxon>Bacteria</taxon>
        <taxon>Bacillati</taxon>
        <taxon>Actinomycetota</taxon>
        <taxon>Actinomycetes</taxon>
        <taxon>Kitasatosporales</taxon>
        <taxon>Streptomycetaceae</taxon>
        <taxon>Streptomyces</taxon>
    </lineage>
</organism>
<dbReference type="PANTHER" id="PTHR43775:SF51">
    <property type="entry name" value="INACTIVE PHENOLPHTHIOCEROL SYNTHESIS POLYKETIDE SYNTHASE TYPE I PKS1-RELATED"/>
    <property type="match status" value="1"/>
</dbReference>
<sequence>MAGLGLPPLPDDRNMLLLDAALRTGEAALFALHLDQKVLRSQAEQVPPVLTTVVRIPGRTRARTGTDTAAELRRRLSGRGEDERRRILLEVVRSHVATLLGHPTPEAVEADRAFQDLGFDSLAAVELRRRLGSATGLTLPASLVFDHPDSRAVATHLTELLGDGSADDDGAKALMSMLDQLDATLIAAAPDAGDRPKITSRLEALLRRWQDAHGDDTTRTEAEDDLDSVTDDELFEVLDQEIGLL</sequence>
<dbReference type="KEGG" id="sata:C5746_38350"/>
<dbReference type="PANTHER" id="PTHR43775">
    <property type="entry name" value="FATTY ACID SYNTHASE"/>
    <property type="match status" value="1"/>
</dbReference>
<evidence type="ECO:0000259" key="5">
    <source>
        <dbReference type="PROSITE" id="PS50075"/>
    </source>
</evidence>
<dbReference type="InterPro" id="IPR009081">
    <property type="entry name" value="PP-bd_ACP"/>
</dbReference>
<name>A0A2Z5JSJ2_STRAR</name>
<dbReference type="AlphaFoldDB" id="A0A2Z5JSJ2"/>
<evidence type="ECO:0000256" key="4">
    <source>
        <dbReference type="ARBA" id="ARBA00023268"/>
    </source>
</evidence>
<protein>
    <recommendedName>
        <fullName evidence="5">Carrier domain-containing protein</fullName>
    </recommendedName>
</protein>
<dbReference type="Proteomes" id="UP000252698">
    <property type="component" value="Chromosome"/>
</dbReference>
<keyword evidence="1" id="KW-0596">Phosphopantetheine</keyword>
<dbReference type="InterPro" id="IPR050091">
    <property type="entry name" value="PKS_NRPS_Biosynth_Enz"/>
</dbReference>
<dbReference type="PROSITE" id="PS00012">
    <property type="entry name" value="PHOSPHOPANTETHEINE"/>
    <property type="match status" value="1"/>
</dbReference>
<accession>A0A2Z5JSJ2</accession>
<dbReference type="SUPFAM" id="SSF47336">
    <property type="entry name" value="ACP-like"/>
    <property type="match status" value="1"/>
</dbReference>
<evidence type="ECO:0000256" key="2">
    <source>
        <dbReference type="ARBA" id="ARBA00022553"/>
    </source>
</evidence>
<dbReference type="GO" id="GO:0017000">
    <property type="term" value="P:antibiotic biosynthetic process"/>
    <property type="evidence" value="ECO:0007669"/>
    <property type="project" value="UniProtKB-ARBA"/>
</dbReference>
<dbReference type="InterPro" id="IPR020806">
    <property type="entry name" value="PKS_PP-bd"/>
</dbReference>
<dbReference type="InterPro" id="IPR006162">
    <property type="entry name" value="Ppantetheine_attach_site"/>
</dbReference>
<dbReference type="InterPro" id="IPR036736">
    <property type="entry name" value="ACP-like_sf"/>
</dbReference>
<dbReference type="FunFam" id="1.10.1200.10:FF:000007">
    <property type="entry name" value="Probable polyketide synthase pks17"/>
    <property type="match status" value="1"/>
</dbReference>
<dbReference type="GO" id="GO:0031177">
    <property type="term" value="F:phosphopantetheine binding"/>
    <property type="evidence" value="ECO:0007669"/>
    <property type="project" value="InterPro"/>
</dbReference>
<keyword evidence="4" id="KW-0511">Multifunctional enzyme</keyword>